<dbReference type="AlphaFoldDB" id="A0A645D7E8"/>
<organism evidence="1">
    <name type="scientific">bioreactor metagenome</name>
    <dbReference type="NCBI Taxonomy" id="1076179"/>
    <lineage>
        <taxon>unclassified sequences</taxon>
        <taxon>metagenomes</taxon>
        <taxon>ecological metagenomes</taxon>
    </lineage>
</organism>
<evidence type="ECO:0008006" key="2">
    <source>
        <dbReference type="Google" id="ProtNLM"/>
    </source>
</evidence>
<proteinExistence type="predicted"/>
<reference evidence="1" key="1">
    <citation type="submission" date="2019-08" db="EMBL/GenBank/DDBJ databases">
        <authorList>
            <person name="Kucharzyk K."/>
            <person name="Murdoch R.W."/>
            <person name="Higgins S."/>
            <person name="Loffler F."/>
        </authorList>
    </citation>
    <scope>NUCLEOTIDE SEQUENCE</scope>
</reference>
<dbReference type="EMBL" id="VSSQ01033754">
    <property type="protein sequence ID" value="MPM85450.1"/>
    <property type="molecule type" value="Genomic_DNA"/>
</dbReference>
<name>A0A645D7E8_9ZZZZ</name>
<comment type="caution">
    <text evidence="1">The sequence shown here is derived from an EMBL/GenBank/DDBJ whole genome shotgun (WGS) entry which is preliminary data.</text>
</comment>
<gene>
    <name evidence="1" type="ORF">SDC9_132531</name>
</gene>
<protein>
    <recommendedName>
        <fullName evidence="2">Cysteine-rich domain-containing protein</fullName>
    </recommendedName>
</protein>
<evidence type="ECO:0000313" key="1">
    <source>
        <dbReference type="EMBL" id="MPM85450.1"/>
    </source>
</evidence>
<accession>A0A645D7E8</accession>
<sequence>MAVWRSDAVELLPDDARVPVVAGSIHTLAELLGSLDDWQPPSLAGHTIVAQPHCHHASVLGWEADAALLQRTGARVVTLGGCCGLAGNFGVERGHYEVSVKVAEHDLLPAIRAAGPEAVVLADGFSCRKQVADLEGSTAVTMAELLVAHL</sequence>